<evidence type="ECO:0000313" key="1">
    <source>
        <dbReference type="EMBL" id="RAL44082.1"/>
    </source>
</evidence>
<keyword evidence="2" id="KW-1185">Reference proteome</keyword>
<evidence type="ECO:0000313" key="2">
    <source>
        <dbReference type="Proteomes" id="UP000249390"/>
    </source>
</evidence>
<dbReference type="AlphaFoldDB" id="A0A328DDW0"/>
<proteinExistence type="predicted"/>
<comment type="caution">
    <text evidence="1">The sequence shown here is derived from an EMBL/GenBank/DDBJ whole genome shotgun (WGS) entry which is preliminary data.</text>
</comment>
<dbReference type="Proteomes" id="UP000249390">
    <property type="component" value="Unassembled WGS sequence"/>
</dbReference>
<accession>A0A328DDW0</accession>
<organism evidence="1 2">
    <name type="scientific">Cuscuta australis</name>
    <dbReference type="NCBI Taxonomy" id="267555"/>
    <lineage>
        <taxon>Eukaryota</taxon>
        <taxon>Viridiplantae</taxon>
        <taxon>Streptophyta</taxon>
        <taxon>Embryophyta</taxon>
        <taxon>Tracheophyta</taxon>
        <taxon>Spermatophyta</taxon>
        <taxon>Magnoliopsida</taxon>
        <taxon>eudicotyledons</taxon>
        <taxon>Gunneridae</taxon>
        <taxon>Pentapetalae</taxon>
        <taxon>asterids</taxon>
        <taxon>lamiids</taxon>
        <taxon>Solanales</taxon>
        <taxon>Convolvulaceae</taxon>
        <taxon>Cuscuteae</taxon>
        <taxon>Cuscuta</taxon>
        <taxon>Cuscuta subgen. Grammica</taxon>
        <taxon>Cuscuta sect. Cleistogrammica</taxon>
    </lineage>
</organism>
<gene>
    <name evidence="1" type="ORF">DM860_015003</name>
</gene>
<dbReference type="EMBL" id="NQVE01000148">
    <property type="protein sequence ID" value="RAL44082.1"/>
    <property type="molecule type" value="Genomic_DNA"/>
</dbReference>
<protein>
    <submittedName>
        <fullName evidence="1">Uncharacterized protein</fullName>
    </submittedName>
</protein>
<reference evidence="1 2" key="1">
    <citation type="submission" date="2018-06" db="EMBL/GenBank/DDBJ databases">
        <title>The Genome of Cuscuta australis (Dodder) Provides Insight into the Evolution of Plant Parasitism.</title>
        <authorList>
            <person name="Liu H."/>
        </authorList>
    </citation>
    <scope>NUCLEOTIDE SEQUENCE [LARGE SCALE GENOMIC DNA]</scope>
    <source>
        <strain evidence="2">cv. Yunnan</strain>
        <tissue evidence="1">Vines</tissue>
    </source>
</reference>
<name>A0A328DDW0_9ASTE</name>
<sequence length="147" mass="17144">MMALPRSISTLGDSHISLESCLEQDEFRSGTPPDKDWKSYLMESVLIIVYDLMVYKPIWKSHHNHFKEVFKIRRHVLLQLSNSHRSDKELVCGNWAWLKLQPYKQLSVQSTQDKSQAVYPTSQPKVFRGELPSMRMVGCFCTKISRI</sequence>